<name>A0A496PIW7_9MICC</name>
<dbReference type="InterPro" id="IPR000182">
    <property type="entry name" value="GNAT_dom"/>
</dbReference>
<gene>
    <name evidence="2" type="ORF">DWQ67_08165</name>
</gene>
<dbReference type="Pfam" id="PF13508">
    <property type="entry name" value="Acetyltransf_7"/>
    <property type="match status" value="1"/>
</dbReference>
<evidence type="ECO:0000313" key="2">
    <source>
        <dbReference type="EMBL" id="RKW70445.1"/>
    </source>
</evidence>
<dbReference type="InterPro" id="IPR053144">
    <property type="entry name" value="Acetyltransferase_Butenolide"/>
</dbReference>
<dbReference type="EMBL" id="QQXL01000004">
    <property type="protein sequence ID" value="RKW70445.1"/>
    <property type="molecule type" value="Genomic_DNA"/>
</dbReference>
<comment type="caution">
    <text evidence="2">The sequence shown here is derived from an EMBL/GenBank/DDBJ whole genome shotgun (WGS) entry which is preliminary data.</text>
</comment>
<dbReference type="Gene3D" id="3.40.630.30">
    <property type="match status" value="1"/>
</dbReference>
<dbReference type="CDD" id="cd04301">
    <property type="entry name" value="NAT_SF"/>
    <property type="match status" value="1"/>
</dbReference>
<evidence type="ECO:0000259" key="1">
    <source>
        <dbReference type="PROSITE" id="PS51186"/>
    </source>
</evidence>
<protein>
    <submittedName>
        <fullName evidence="2">N-acetyltransferase</fullName>
    </submittedName>
</protein>
<dbReference type="Proteomes" id="UP000273119">
    <property type="component" value="Unassembled WGS sequence"/>
</dbReference>
<dbReference type="RefSeq" id="WP_121485097.1">
    <property type="nucleotide sequence ID" value="NZ_QQXL01000004.1"/>
</dbReference>
<keyword evidence="3" id="KW-1185">Reference proteome</keyword>
<organism evidence="2 3">
    <name type="scientific">Galactobacter caseinivorans</name>
    <dbReference type="NCBI Taxonomy" id="2676123"/>
    <lineage>
        <taxon>Bacteria</taxon>
        <taxon>Bacillati</taxon>
        <taxon>Actinomycetota</taxon>
        <taxon>Actinomycetes</taxon>
        <taxon>Micrococcales</taxon>
        <taxon>Micrococcaceae</taxon>
        <taxon>Galactobacter</taxon>
    </lineage>
</organism>
<evidence type="ECO:0000313" key="3">
    <source>
        <dbReference type="Proteomes" id="UP000273119"/>
    </source>
</evidence>
<dbReference type="SUPFAM" id="SSF55729">
    <property type="entry name" value="Acyl-CoA N-acyltransferases (Nat)"/>
    <property type="match status" value="1"/>
</dbReference>
<dbReference type="InterPro" id="IPR016181">
    <property type="entry name" value="Acyl_CoA_acyltransferase"/>
</dbReference>
<dbReference type="GO" id="GO:0016747">
    <property type="term" value="F:acyltransferase activity, transferring groups other than amino-acyl groups"/>
    <property type="evidence" value="ECO:0007669"/>
    <property type="project" value="InterPro"/>
</dbReference>
<dbReference type="PANTHER" id="PTHR43233:SF1">
    <property type="entry name" value="FAMILY N-ACETYLTRANSFERASE, PUTATIVE (AFU_ORTHOLOGUE AFUA_6G03350)-RELATED"/>
    <property type="match status" value="1"/>
</dbReference>
<feature type="domain" description="N-acetyltransferase" evidence="1">
    <location>
        <begin position="3"/>
        <end position="139"/>
    </location>
</feature>
<accession>A0A496PIW7</accession>
<sequence length="139" mass="14767">MSVSVTSGRIPLLEEALSLYESVGWTAYTRDPQLIQAALEGSTAVFCARDEAGALVGLARILSDGAAVTLVQDILVAPGQHRSGVGSLLMDAVHEASQGIRQLVLFTDAEPGHRAFYEANGLTEVHDLSSPGRAFVRYL</sequence>
<proteinExistence type="predicted"/>
<keyword evidence="2" id="KW-0808">Transferase</keyword>
<dbReference type="PROSITE" id="PS51186">
    <property type="entry name" value="GNAT"/>
    <property type="match status" value="1"/>
</dbReference>
<dbReference type="PANTHER" id="PTHR43233">
    <property type="entry name" value="FAMILY N-ACETYLTRANSFERASE, PUTATIVE (AFU_ORTHOLOGUE AFUA_6G03350)-RELATED"/>
    <property type="match status" value="1"/>
</dbReference>
<reference evidence="2 3" key="1">
    <citation type="submission" date="2018-07" db="EMBL/GenBank/DDBJ databases">
        <title>Arthrobacter sp. nov., isolated from raw cow's milk with high bacterial count.</title>
        <authorList>
            <person name="Hahne J."/>
            <person name="Isele D."/>
            <person name="Lipski A."/>
        </authorList>
    </citation>
    <scope>NUCLEOTIDE SEQUENCE [LARGE SCALE GENOMIC DNA]</scope>
    <source>
        <strain evidence="2 3">JZ R-183</strain>
    </source>
</reference>
<dbReference type="AlphaFoldDB" id="A0A496PIW7"/>